<dbReference type="SUPFAM" id="SSF57850">
    <property type="entry name" value="RING/U-box"/>
    <property type="match status" value="1"/>
</dbReference>
<dbReference type="EMBL" id="GBRH01187613">
    <property type="protein sequence ID" value="JAE10283.1"/>
    <property type="molecule type" value="Transcribed_RNA"/>
</dbReference>
<evidence type="ECO:0000313" key="6">
    <source>
        <dbReference type="EMBL" id="JAE10283.1"/>
    </source>
</evidence>
<sequence>MVAARRNHFFRTAAAVGRREQQHGAEEAYHNHKHARVPTSSKAILGLQEVRAGDARMQAECAVCLKDFDAEDKLTVMPCSHAFHQECIFGWLRVNHVCPLCRHTLPTEEEEEEEFSMPGARGLELNSAVFQST</sequence>
<dbReference type="PROSITE" id="PS50089">
    <property type="entry name" value="ZF_RING_2"/>
    <property type="match status" value="1"/>
</dbReference>
<reference evidence="6" key="2">
    <citation type="journal article" date="2015" name="Data Brief">
        <title>Shoot transcriptome of the giant reed, Arundo donax.</title>
        <authorList>
            <person name="Barrero R.A."/>
            <person name="Guerrero F.D."/>
            <person name="Moolhuijzen P."/>
            <person name="Goolsby J.A."/>
            <person name="Tidwell J."/>
            <person name="Bellgard S.E."/>
            <person name="Bellgard M.I."/>
        </authorList>
    </citation>
    <scope>NUCLEOTIDE SEQUENCE</scope>
    <source>
        <tissue evidence="6">Shoot tissue taken approximately 20 cm above the soil surface</tissue>
    </source>
</reference>
<dbReference type="GO" id="GO:0061630">
    <property type="term" value="F:ubiquitin protein ligase activity"/>
    <property type="evidence" value="ECO:0007669"/>
    <property type="project" value="TreeGrafter"/>
</dbReference>
<protein>
    <recommendedName>
        <fullName evidence="5">RING-type domain-containing protein</fullName>
    </recommendedName>
</protein>
<evidence type="ECO:0000256" key="3">
    <source>
        <dbReference type="ARBA" id="ARBA00022833"/>
    </source>
</evidence>
<dbReference type="InterPro" id="IPR051834">
    <property type="entry name" value="RING_finger_E3_ligase"/>
</dbReference>
<reference evidence="6" key="1">
    <citation type="submission" date="2014-09" db="EMBL/GenBank/DDBJ databases">
        <authorList>
            <person name="Magalhaes I.L.F."/>
            <person name="Oliveira U."/>
            <person name="Santos F.R."/>
            <person name="Vidigal T.H.D.A."/>
            <person name="Brescovit A.D."/>
            <person name="Santos A.J."/>
        </authorList>
    </citation>
    <scope>NUCLEOTIDE SEQUENCE</scope>
    <source>
        <tissue evidence="6">Shoot tissue taken approximately 20 cm above the soil surface</tissue>
    </source>
</reference>
<organism evidence="6">
    <name type="scientific">Arundo donax</name>
    <name type="common">Giant reed</name>
    <name type="synonym">Donax arundinaceus</name>
    <dbReference type="NCBI Taxonomy" id="35708"/>
    <lineage>
        <taxon>Eukaryota</taxon>
        <taxon>Viridiplantae</taxon>
        <taxon>Streptophyta</taxon>
        <taxon>Embryophyta</taxon>
        <taxon>Tracheophyta</taxon>
        <taxon>Spermatophyta</taxon>
        <taxon>Magnoliopsida</taxon>
        <taxon>Liliopsida</taxon>
        <taxon>Poales</taxon>
        <taxon>Poaceae</taxon>
        <taxon>PACMAD clade</taxon>
        <taxon>Arundinoideae</taxon>
        <taxon>Arundineae</taxon>
        <taxon>Arundo</taxon>
    </lineage>
</organism>
<dbReference type="PANTHER" id="PTHR45931:SF23">
    <property type="entry name" value="OS12G0134500 PROTEIN"/>
    <property type="match status" value="1"/>
</dbReference>
<dbReference type="PANTHER" id="PTHR45931">
    <property type="entry name" value="SI:CH211-59O9.10"/>
    <property type="match status" value="1"/>
</dbReference>
<keyword evidence="2 4" id="KW-0863">Zinc-finger</keyword>
<evidence type="ECO:0000259" key="5">
    <source>
        <dbReference type="PROSITE" id="PS50089"/>
    </source>
</evidence>
<dbReference type="InterPro" id="IPR001841">
    <property type="entry name" value="Znf_RING"/>
</dbReference>
<dbReference type="GO" id="GO:0008270">
    <property type="term" value="F:zinc ion binding"/>
    <property type="evidence" value="ECO:0007669"/>
    <property type="project" value="UniProtKB-KW"/>
</dbReference>
<dbReference type="Gene3D" id="3.30.40.10">
    <property type="entry name" value="Zinc/RING finger domain, C3HC4 (zinc finger)"/>
    <property type="match status" value="1"/>
</dbReference>
<dbReference type="GO" id="GO:0005634">
    <property type="term" value="C:nucleus"/>
    <property type="evidence" value="ECO:0007669"/>
    <property type="project" value="TreeGrafter"/>
</dbReference>
<evidence type="ECO:0000256" key="2">
    <source>
        <dbReference type="ARBA" id="ARBA00022771"/>
    </source>
</evidence>
<proteinExistence type="predicted"/>
<keyword evidence="1" id="KW-0479">Metal-binding</keyword>
<dbReference type="Pfam" id="PF13639">
    <property type="entry name" value="zf-RING_2"/>
    <property type="match status" value="1"/>
</dbReference>
<feature type="domain" description="RING-type" evidence="5">
    <location>
        <begin position="61"/>
        <end position="102"/>
    </location>
</feature>
<dbReference type="InterPro" id="IPR013083">
    <property type="entry name" value="Znf_RING/FYVE/PHD"/>
</dbReference>
<keyword evidence="3" id="KW-0862">Zinc</keyword>
<dbReference type="SMART" id="SM00184">
    <property type="entry name" value="RING"/>
    <property type="match status" value="1"/>
</dbReference>
<evidence type="ECO:0000256" key="1">
    <source>
        <dbReference type="ARBA" id="ARBA00022723"/>
    </source>
</evidence>
<dbReference type="GO" id="GO:0006511">
    <property type="term" value="P:ubiquitin-dependent protein catabolic process"/>
    <property type="evidence" value="ECO:0007669"/>
    <property type="project" value="TreeGrafter"/>
</dbReference>
<dbReference type="CDD" id="cd16454">
    <property type="entry name" value="RING-H2_PA-TM-RING"/>
    <property type="match status" value="1"/>
</dbReference>
<evidence type="ECO:0000256" key="4">
    <source>
        <dbReference type="PROSITE-ProRule" id="PRU00175"/>
    </source>
</evidence>
<accession>A0A0A9FPR0</accession>
<name>A0A0A9FPR0_ARUDO</name>
<dbReference type="AlphaFoldDB" id="A0A0A9FPR0"/>